<reference evidence="6" key="1">
    <citation type="submission" date="2024-06" db="UniProtKB">
        <authorList>
            <consortium name="RefSeq"/>
        </authorList>
    </citation>
    <scope>NUCLEOTIDE SEQUENCE [LARGE SCALE GENOMIC DNA]</scope>
    <source>
        <strain evidence="6">MV2-25</strain>
    </source>
</reference>
<dbReference type="Pfam" id="PF00014">
    <property type="entry name" value="Kunitz_BPTI"/>
    <property type="match status" value="1"/>
</dbReference>
<dbReference type="KEGG" id="dpo:13036280"/>
<sequence length="93" mass="10715">MVKLMLNIVVIGLLLSMALALSTRDAAERLRNCMKPRAYGYCRGSESRWFYNSTDNNCNSFIYSGCGGNINRFTSRSECHDYCMHQDIPYDRK</sequence>
<keyword evidence="2" id="KW-0722">Serine protease inhibitor</keyword>
<keyword evidence="1" id="KW-0646">Protease inhibitor</keyword>
<accession>A0A6I8VPG1</accession>
<protein>
    <submittedName>
        <fullName evidence="7">PI-actitoxin-Afv2a-like</fullName>
    </submittedName>
</protein>
<dbReference type="SUPFAM" id="SSF57362">
    <property type="entry name" value="BPTI-like"/>
    <property type="match status" value="1"/>
</dbReference>
<dbReference type="Proteomes" id="UP000001819">
    <property type="component" value="Chromosome 2"/>
</dbReference>
<feature type="signal peptide" evidence="4">
    <location>
        <begin position="1"/>
        <end position="20"/>
    </location>
</feature>
<dbReference type="InParanoid" id="A0A6I8VPG1"/>
<dbReference type="AlphaFoldDB" id="A0A6I8VPG1"/>
<evidence type="ECO:0000256" key="3">
    <source>
        <dbReference type="ARBA" id="ARBA00023157"/>
    </source>
</evidence>
<evidence type="ECO:0000256" key="4">
    <source>
        <dbReference type="SAM" id="SignalP"/>
    </source>
</evidence>
<dbReference type="InterPro" id="IPR050098">
    <property type="entry name" value="TFPI/VKTCI-like"/>
</dbReference>
<dbReference type="PANTHER" id="PTHR10083:SF374">
    <property type="entry name" value="BPTI_KUNITZ INHIBITOR DOMAIN-CONTAINING PROTEIN"/>
    <property type="match status" value="1"/>
</dbReference>
<evidence type="ECO:0000313" key="7">
    <source>
        <dbReference type="RefSeq" id="XP_033232922.1"/>
    </source>
</evidence>
<dbReference type="RefSeq" id="XP_033232922.1">
    <property type="nucleotide sequence ID" value="XM_033377031.1"/>
</dbReference>
<keyword evidence="4" id="KW-0732">Signal</keyword>
<evidence type="ECO:0000256" key="2">
    <source>
        <dbReference type="ARBA" id="ARBA00022900"/>
    </source>
</evidence>
<evidence type="ECO:0000313" key="6">
    <source>
        <dbReference type="Proteomes" id="UP000001819"/>
    </source>
</evidence>
<dbReference type="InterPro" id="IPR002223">
    <property type="entry name" value="Kunitz_BPTI"/>
</dbReference>
<keyword evidence="3" id="KW-1015">Disulfide bond</keyword>
<feature type="chain" id="PRO_5026058100" evidence="4">
    <location>
        <begin position="21"/>
        <end position="93"/>
    </location>
</feature>
<proteinExistence type="predicted"/>
<dbReference type="InterPro" id="IPR036880">
    <property type="entry name" value="Kunitz_BPTI_sf"/>
</dbReference>
<reference evidence="7" key="2">
    <citation type="submission" date="2025-08" db="UniProtKB">
        <authorList>
            <consortium name="RefSeq"/>
        </authorList>
    </citation>
    <scope>IDENTIFICATION</scope>
    <source>
        <strain evidence="7">MV-25-SWS-2005</strain>
        <tissue evidence="7">Whole body</tissue>
    </source>
</reference>
<name>A0A6I8VPG1_DROPS</name>
<feature type="domain" description="BPTI/Kunitz inhibitor" evidence="5">
    <location>
        <begin position="33"/>
        <end position="83"/>
    </location>
</feature>
<dbReference type="Bgee" id="FBgn0261656">
    <property type="expression patterns" value="Expressed in male reproductive system and 2 other cell types or tissues"/>
</dbReference>
<evidence type="ECO:0000259" key="5">
    <source>
        <dbReference type="PROSITE" id="PS50279"/>
    </source>
</evidence>
<dbReference type="PROSITE" id="PS00280">
    <property type="entry name" value="BPTI_KUNITZ_1"/>
    <property type="match status" value="1"/>
</dbReference>
<dbReference type="PROSITE" id="PS50279">
    <property type="entry name" value="BPTI_KUNITZ_2"/>
    <property type="match status" value="1"/>
</dbReference>
<organism evidence="6 7">
    <name type="scientific">Drosophila pseudoobscura pseudoobscura</name>
    <name type="common">Fruit fly</name>
    <dbReference type="NCBI Taxonomy" id="46245"/>
    <lineage>
        <taxon>Eukaryota</taxon>
        <taxon>Metazoa</taxon>
        <taxon>Ecdysozoa</taxon>
        <taxon>Arthropoda</taxon>
        <taxon>Hexapoda</taxon>
        <taxon>Insecta</taxon>
        <taxon>Pterygota</taxon>
        <taxon>Neoptera</taxon>
        <taxon>Endopterygota</taxon>
        <taxon>Diptera</taxon>
        <taxon>Brachycera</taxon>
        <taxon>Muscomorpha</taxon>
        <taxon>Ephydroidea</taxon>
        <taxon>Drosophilidae</taxon>
        <taxon>Drosophila</taxon>
        <taxon>Sophophora</taxon>
    </lineage>
</organism>
<gene>
    <name evidence="7" type="primary">LOC13036280</name>
</gene>
<dbReference type="PANTHER" id="PTHR10083">
    <property type="entry name" value="KUNITZ-TYPE PROTEASE INHIBITOR-RELATED"/>
    <property type="match status" value="1"/>
</dbReference>
<dbReference type="SMART" id="SM00131">
    <property type="entry name" value="KU"/>
    <property type="match status" value="1"/>
</dbReference>
<dbReference type="PRINTS" id="PR00759">
    <property type="entry name" value="BASICPTASE"/>
</dbReference>
<dbReference type="OMA" id="RSECHDY"/>
<dbReference type="GO" id="GO:0004867">
    <property type="term" value="F:serine-type endopeptidase inhibitor activity"/>
    <property type="evidence" value="ECO:0007669"/>
    <property type="project" value="UniProtKB-KW"/>
</dbReference>
<dbReference type="CDD" id="cd00109">
    <property type="entry name" value="Kunitz-type"/>
    <property type="match status" value="1"/>
</dbReference>
<evidence type="ECO:0000256" key="1">
    <source>
        <dbReference type="ARBA" id="ARBA00022690"/>
    </source>
</evidence>
<dbReference type="Gene3D" id="4.10.410.10">
    <property type="entry name" value="Pancreatic trypsin inhibitor Kunitz domain"/>
    <property type="match status" value="1"/>
</dbReference>
<dbReference type="InterPro" id="IPR020901">
    <property type="entry name" value="Prtase_inh_Kunz-CS"/>
</dbReference>
<dbReference type="ExpressionAtlas" id="A0A6I8VPG1">
    <property type="expression patterns" value="baseline"/>
</dbReference>
<keyword evidence="6" id="KW-1185">Reference proteome</keyword>
<dbReference type="GO" id="GO:0005615">
    <property type="term" value="C:extracellular space"/>
    <property type="evidence" value="ECO:0007669"/>
    <property type="project" value="TreeGrafter"/>
</dbReference>